<keyword evidence="1" id="KW-0812">Transmembrane</keyword>
<dbReference type="EMBL" id="JBHTBW010000020">
    <property type="protein sequence ID" value="MFC7441112.1"/>
    <property type="molecule type" value="Genomic_DNA"/>
</dbReference>
<organism evidence="2 3">
    <name type="scientific">Laceyella putida</name>
    <dbReference type="NCBI Taxonomy" id="110101"/>
    <lineage>
        <taxon>Bacteria</taxon>
        <taxon>Bacillati</taxon>
        <taxon>Bacillota</taxon>
        <taxon>Bacilli</taxon>
        <taxon>Bacillales</taxon>
        <taxon>Thermoactinomycetaceae</taxon>
        <taxon>Laceyella</taxon>
    </lineage>
</organism>
<name>A0ABW2RJA9_9BACL</name>
<keyword evidence="1" id="KW-0472">Membrane</keyword>
<dbReference type="InterPro" id="IPR025453">
    <property type="entry name" value="DUF4309"/>
</dbReference>
<dbReference type="Pfam" id="PF14172">
    <property type="entry name" value="DUF4309"/>
    <property type="match status" value="1"/>
</dbReference>
<keyword evidence="1" id="KW-1133">Transmembrane helix</keyword>
<proteinExistence type="predicted"/>
<sequence>MGRRLVSDDINDDLMKDSTEDVMDYEPLEREKPKRKGLKRFFSFLFGVILIPVVMTIVLSAYKDKTNNWVYELLGMKQAQETEIDQLKHLAADGNMIHYNCGPLGSTLRGVIDNCGEPVLSQKTFNVAYTTQTLGYAKGDHYVSLLYFENEHLKRMVIIDNTFSSITLNDIKRTFGATSDKPLESEKDKVKTLAYKYALEDGKELRFTVRKDNQKLLQIELTDENRKFPLAKKNTYLNQIHRAPSHKETSGGLDAMNKLKAAVSKGDMINYDCGPLGTSLADVHKKCGTRVSAKGYNMEEGTQYLNYGYKNREIHTKFYRGVLASISVNSYSYNAGESFDSTVERPPLNITPQQVKQVFGKPTKENGTDLFGSKSNSLTYRIEDKELSFYFNDKNQCQDIWLRKADMFDEQFGYIKREFKQKQANR</sequence>
<comment type="caution">
    <text evidence="2">The sequence shown here is derived from an EMBL/GenBank/DDBJ whole genome shotgun (WGS) entry which is preliminary data.</text>
</comment>
<evidence type="ECO:0000256" key="1">
    <source>
        <dbReference type="SAM" id="Phobius"/>
    </source>
</evidence>
<evidence type="ECO:0000313" key="2">
    <source>
        <dbReference type="EMBL" id="MFC7441112.1"/>
    </source>
</evidence>
<feature type="transmembrane region" description="Helical" evidence="1">
    <location>
        <begin position="41"/>
        <end position="62"/>
    </location>
</feature>
<keyword evidence="3" id="KW-1185">Reference proteome</keyword>
<gene>
    <name evidence="2" type="ORF">ACFQNG_08085</name>
</gene>
<dbReference type="RefSeq" id="WP_379864404.1">
    <property type="nucleotide sequence ID" value="NZ_JBHTBW010000020.1"/>
</dbReference>
<protein>
    <submittedName>
        <fullName evidence="2">DUF4309 domain-containing protein</fullName>
    </submittedName>
</protein>
<dbReference type="Proteomes" id="UP001596500">
    <property type="component" value="Unassembled WGS sequence"/>
</dbReference>
<accession>A0ABW2RJA9</accession>
<reference evidence="3" key="1">
    <citation type="journal article" date="2019" name="Int. J. Syst. Evol. Microbiol.">
        <title>The Global Catalogue of Microorganisms (GCM) 10K type strain sequencing project: providing services to taxonomists for standard genome sequencing and annotation.</title>
        <authorList>
            <consortium name="The Broad Institute Genomics Platform"/>
            <consortium name="The Broad Institute Genome Sequencing Center for Infectious Disease"/>
            <person name="Wu L."/>
            <person name="Ma J."/>
        </authorList>
    </citation>
    <scope>NUCLEOTIDE SEQUENCE [LARGE SCALE GENOMIC DNA]</scope>
    <source>
        <strain evidence="3">CGMCC 1.12942</strain>
    </source>
</reference>
<evidence type="ECO:0000313" key="3">
    <source>
        <dbReference type="Proteomes" id="UP001596500"/>
    </source>
</evidence>